<dbReference type="Gene3D" id="1.10.340.70">
    <property type="match status" value="1"/>
</dbReference>
<accession>A0ABQ9JIW1</accession>
<name>A0ABQ9JIW1_9CUCU</name>
<sequence>MRPHRKKLPFKLSPDTHPQMLIFYCQHSTAVIKVQDKVGNYHMCRVLLDSGLQSNFITQSLVNKLQTEQLNLHIAVSGLNNSISQIKHNTNVRIMSNVNLFECTINCLIIPRITESLPASTFTKTSLKISENISLADPKFNESNEIDMLGSSIFWNLLRSGQIRLGKDKPIGTSKTVFGWVMAGEIPPSCVNYMQTQCYFISNAQIDNNLSKFWDIEEYANVKPQSPENEAIESYFKSTTLRDADGRFIVRLPLKLPVENLGPSRNIASKRLFAMETKLNNDNALKKQYVDFMTEDSNLNHMTKLQTVDNQQGYYIPHHFVKKESSLTTKLRVVFDTSSKTNTETNIRINQYKPIQTFELNTVTYGTASAPFLAVRCLQELAHENMKISPNASQIILDDFYVDDLLTGSDDLHELQQLQHISQILNAGCFTLNKWVSNNSHVLENISATQPNMILNIGKNNETHTLGLLWHSQSDTTSVNNSCPPECNVESKPKPKVTLKVTESNKESFDLFKKYSTLTKLQRVVATLTKLVQRETFTTEIKDLLKTSSVNVKSPLLKLNPYIDEDNVIRVGGRLNKSNFNFNKKHPIVLPKNYPFSMLSIRNEHTRLLHAGPQQVLALLRERFWILSARSLVNKVIHNCISCYKINPTGTYRVFNGRFTWCTR</sequence>
<organism evidence="2 3">
    <name type="scientific">Molorchus minor</name>
    <dbReference type="NCBI Taxonomy" id="1323400"/>
    <lineage>
        <taxon>Eukaryota</taxon>
        <taxon>Metazoa</taxon>
        <taxon>Ecdysozoa</taxon>
        <taxon>Arthropoda</taxon>
        <taxon>Hexapoda</taxon>
        <taxon>Insecta</taxon>
        <taxon>Pterygota</taxon>
        <taxon>Neoptera</taxon>
        <taxon>Endopterygota</taxon>
        <taxon>Coleoptera</taxon>
        <taxon>Polyphaga</taxon>
        <taxon>Cucujiformia</taxon>
        <taxon>Chrysomeloidea</taxon>
        <taxon>Cerambycidae</taxon>
        <taxon>Lamiinae</taxon>
        <taxon>Monochamini</taxon>
        <taxon>Molorchus</taxon>
    </lineage>
</organism>
<protein>
    <recommendedName>
        <fullName evidence="1">Integrase zinc-binding domain-containing protein</fullName>
    </recommendedName>
</protein>
<dbReference type="InterPro" id="IPR043502">
    <property type="entry name" value="DNA/RNA_pol_sf"/>
</dbReference>
<dbReference type="InterPro" id="IPR041588">
    <property type="entry name" value="Integrase_H2C2"/>
</dbReference>
<evidence type="ECO:0000313" key="2">
    <source>
        <dbReference type="EMBL" id="KAJ8977627.1"/>
    </source>
</evidence>
<dbReference type="SUPFAM" id="SSF56672">
    <property type="entry name" value="DNA/RNA polymerases"/>
    <property type="match status" value="1"/>
</dbReference>
<dbReference type="Pfam" id="PF17921">
    <property type="entry name" value="Integrase_H2C2"/>
    <property type="match status" value="1"/>
</dbReference>
<comment type="caution">
    <text evidence="2">The sequence shown here is derived from an EMBL/GenBank/DDBJ whole genome shotgun (WGS) entry which is preliminary data.</text>
</comment>
<dbReference type="EMBL" id="JAPWTJ010000525">
    <property type="protein sequence ID" value="KAJ8977627.1"/>
    <property type="molecule type" value="Genomic_DNA"/>
</dbReference>
<proteinExistence type="predicted"/>
<dbReference type="PANTHER" id="PTHR47331:SF2">
    <property type="match status" value="1"/>
</dbReference>
<feature type="domain" description="Integrase zinc-binding" evidence="1">
    <location>
        <begin position="601"/>
        <end position="648"/>
    </location>
</feature>
<gene>
    <name evidence="2" type="ORF">NQ317_010248</name>
</gene>
<evidence type="ECO:0000313" key="3">
    <source>
        <dbReference type="Proteomes" id="UP001162164"/>
    </source>
</evidence>
<dbReference type="PANTHER" id="PTHR47331">
    <property type="entry name" value="PHD-TYPE DOMAIN-CONTAINING PROTEIN"/>
    <property type="match status" value="1"/>
</dbReference>
<keyword evidence="3" id="KW-1185">Reference proteome</keyword>
<dbReference type="Proteomes" id="UP001162164">
    <property type="component" value="Unassembled WGS sequence"/>
</dbReference>
<evidence type="ECO:0000259" key="1">
    <source>
        <dbReference type="Pfam" id="PF17921"/>
    </source>
</evidence>
<reference evidence="2" key="1">
    <citation type="journal article" date="2023" name="Insect Mol. Biol.">
        <title>Genome sequencing provides insights into the evolution of gene families encoding plant cell wall-degrading enzymes in longhorned beetles.</title>
        <authorList>
            <person name="Shin N.R."/>
            <person name="Okamura Y."/>
            <person name="Kirsch R."/>
            <person name="Pauchet Y."/>
        </authorList>
    </citation>
    <scope>NUCLEOTIDE SEQUENCE</scope>
    <source>
        <strain evidence="2">MMC_N1</strain>
    </source>
</reference>